<dbReference type="Proteomes" id="UP000216605">
    <property type="component" value="Unassembled WGS sequence"/>
</dbReference>
<dbReference type="EMBL" id="NOXV01000253">
    <property type="protein sequence ID" value="OYQ37548.1"/>
    <property type="molecule type" value="Genomic_DNA"/>
</dbReference>
<sequence length="220" mass="25654">MGTRVIILLLLLFSVAARAQDPVSDTIKRGIENDSIAFDLLMDEVVISNVKDTVSPEMKKQLMILKRRVYKVYPFAKIAAERLTMLNANMAKLKTEKEKRKYSKIVEKYLENEFEAQLKKLSRKEGQVLIKLIYRQTGRTTFELIKEYKSGWKAFWSSRIAKMFDLDLKSKYSPGTVAEDYYIEGFLRQGFAERRLVKQDPAFTIDYDALTEQWLGKIKK</sequence>
<organism evidence="2 3">
    <name type="scientific">Flavobacterium cyanobacteriorum</name>
    <dbReference type="NCBI Taxonomy" id="2022802"/>
    <lineage>
        <taxon>Bacteria</taxon>
        <taxon>Pseudomonadati</taxon>
        <taxon>Bacteroidota</taxon>
        <taxon>Flavobacteriia</taxon>
        <taxon>Flavobacteriales</taxon>
        <taxon>Flavobacteriaceae</taxon>
        <taxon>Flavobacterium</taxon>
    </lineage>
</organism>
<keyword evidence="3" id="KW-1185">Reference proteome</keyword>
<dbReference type="InterPro" id="IPR025636">
    <property type="entry name" value="DUF4294"/>
</dbReference>
<evidence type="ECO:0008006" key="4">
    <source>
        <dbReference type="Google" id="ProtNLM"/>
    </source>
</evidence>
<comment type="caution">
    <text evidence="2">The sequence shown here is derived from an EMBL/GenBank/DDBJ whole genome shotgun (WGS) entry which is preliminary data.</text>
</comment>
<accession>A0A255Z7U9</accession>
<gene>
    <name evidence="2" type="ORF">CHU92_08135</name>
</gene>
<protein>
    <recommendedName>
        <fullName evidence="4">DUF4294 domain-containing protein</fullName>
    </recommendedName>
</protein>
<evidence type="ECO:0000313" key="2">
    <source>
        <dbReference type="EMBL" id="OYQ37548.1"/>
    </source>
</evidence>
<feature type="chain" id="PRO_5013259662" description="DUF4294 domain-containing protein" evidence="1">
    <location>
        <begin position="20"/>
        <end position="220"/>
    </location>
</feature>
<name>A0A255Z7U9_9FLAO</name>
<keyword evidence="1" id="KW-0732">Signal</keyword>
<dbReference type="RefSeq" id="WP_094414435.1">
    <property type="nucleotide sequence ID" value="NZ_NOXV01000253.1"/>
</dbReference>
<reference evidence="2 3" key="1">
    <citation type="submission" date="2017-07" db="EMBL/GenBank/DDBJ databases">
        <title>Flavobacterium cyanobacteriorum sp. nov., isolated from cyanobacterial aggregates in a eutrophic lake.</title>
        <authorList>
            <person name="Cai H."/>
        </authorList>
    </citation>
    <scope>NUCLEOTIDE SEQUENCE [LARGE SCALE GENOMIC DNA]</scope>
    <source>
        <strain evidence="2 3">TH021</strain>
    </source>
</reference>
<dbReference type="AlphaFoldDB" id="A0A255Z7U9"/>
<dbReference type="Pfam" id="PF14127">
    <property type="entry name" value="DUF4294"/>
    <property type="match status" value="1"/>
</dbReference>
<evidence type="ECO:0000313" key="3">
    <source>
        <dbReference type="Proteomes" id="UP000216605"/>
    </source>
</evidence>
<dbReference type="OrthoDB" id="1491885at2"/>
<proteinExistence type="predicted"/>
<feature type="signal peptide" evidence="1">
    <location>
        <begin position="1"/>
        <end position="19"/>
    </location>
</feature>
<evidence type="ECO:0000256" key="1">
    <source>
        <dbReference type="SAM" id="SignalP"/>
    </source>
</evidence>